<feature type="transmembrane region" description="Helical" evidence="1">
    <location>
        <begin position="175"/>
        <end position="197"/>
    </location>
</feature>
<dbReference type="AlphaFoldDB" id="A0AA38P7P4"/>
<feature type="transmembrane region" description="Helical" evidence="1">
    <location>
        <begin position="133"/>
        <end position="155"/>
    </location>
</feature>
<sequence length="354" mass="39319">MADSLGISEAQLLGLFLASVFWGMLLITFVHAMQCFLWDIERGELKSASKLNWPMLIVALLLMTISTLDLSLGLMHCIEAFILYNGPGGSDARFTGLTDWVNIVRTCCMASGKAISDGVLVYRCWVVCNHSKAVVVLPVLLWLGGCSMSIFIVYLEASAGNPKVVLTDGMSKITSGITVGWTLSLVNNIITTGIIIYRIWRVDKANVLYGIQGQDSTLQGNHRFFTRKNRKRTRLQNVIRIVIESGMMYTTIAFMTFITFVVGSNSFYTTSDAELQILSMAFNLIIIRISAHSKPRSSGHSADSQFTPWTYPLHNRISAMNSGTVDTELDFMESDLSEGPTELHLSQMSKQEIR</sequence>
<feature type="transmembrane region" description="Helical" evidence="1">
    <location>
        <begin position="12"/>
        <end position="33"/>
    </location>
</feature>
<feature type="transmembrane region" description="Helical" evidence="1">
    <location>
        <begin position="53"/>
        <end position="75"/>
    </location>
</feature>
<organism evidence="2 3">
    <name type="scientific">Lentinula raphanica</name>
    <dbReference type="NCBI Taxonomy" id="153919"/>
    <lineage>
        <taxon>Eukaryota</taxon>
        <taxon>Fungi</taxon>
        <taxon>Dikarya</taxon>
        <taxon>Basidiomycota</taxon>
        <taxon>Agaricomycotina</taxon>
        <taxon>Agaricomycetes</taxon>
        <taxon>Agaricomycetidae</taxon>
        <taxon>Agaricales</taxon>
        <taxon>Marasmiineae</taxon>
        <taxon>Omphalotaceae</taxon>
        <taxon>Lentinula</taxon>
    </lineage>
</organism>
<gene>
    <name evidence="2" type="ORF">F5878DRAFT_622008</name>
</gene>
<evidence type="ECO:0000313" key="3">
    <source>
        <dbReference type="Proteomes" id="UP001163846"/>
    </source>
</evidence>
<feature type="transmembrane region" description="Helical" evidence="1">
    <location>
        <begin position="275"/>
        <end position="291"/>
    </location>
</feature>
<dbReference type="Proteomes" id="UP001163846">
    <property type="component" value="Unassembled WGS sequence"/>
</dbReference>
<keyword evidence="3" id="KW-1185">Reference proteome</keyword>
<protein>
    <submittedName>
        <fullName evidence="2">Uncharacterized protein</fullName>
    </submittedName>
</protein>
<accession>A0AA38P7P4</accession>
<proteinExistence type="predicted"/>
<name>A0AA38P7P4_9AGAR</name>
<evidence type="ECO:0000256" key="1">
    <source>
        <dbReference type="SAM" id="Phobius"/>
    </source>
</evidence>
<reference evidence="2" key="1">
    <citation type="submission" date="2022-08" db="EMBL/GenBank/DDBJ databases">
        <authorList>
            <consortium name="DOE Joint Genome Institute"/>
            <person name="Min B."/>
            <person name="Riley R."/>
            <person name="Sierra-Patev S."/>
            <person name="Naranjo-Ortiz M."/>
            <person name="Looney B."/>
            <person name="Konkel Z."/>
            <person name="Slot J.C."/>
            <person name="Sakamoto Y."/>
            <person name="Steenwyk J.L."/>
            <person name="Rokas A."/>
            <person name="Carro J."/>
            <person name="Camarero S."/>
            <person name="Ferreira P."/>
            <person name="Molpeceres G."/>
            <person name="Ruiz-Duenas F.J."/>
            <person name="Serrano A."/>
            <person name="Henrissat B."/>
            <person name="Drula E."/>
            <person name="Hughes K.W."/>
            <person name="Mata J.L."/>
            <person name="Ishikawa N.K."/>
            <person name="Vargas-Isla R."/>
            <person name="Ushijima S."/>
            <person name="Smith C.A."/>
            <person name="Ahrendt S."/>
            <person name="Andreopoulos W."/>
            <person name="He G."/>
            <person name="Labutti K."/>
            <person name="Lipzen A."/>
            <person name="Ng V."/>
            <person name="Sandor L."/>
            <person name="Barry K."/>
            <person name="Martinez A.T."/>
            <person name="Xiao Y."/>
            <person name="Gibbons J.G."/>
            <person name="Terashima K."/>
            <person name="Hibbett D.S."/>
            <person name="Grigoriev I.V."/>
        </authorList>
    </citation>
    <scope>NUCLEOTIDE SEQUENCE</scope>
    <source>
        <strain evidence="2">TFB9207</strain>
    </source>
</reference>
<keyword evidence="1" id="KW-0812">Transmembrane</keyword>
<keyword evidence="1" id="KW-0472">Membrane</keyword>
<evidence type="ECO:0000313" key="2">
    <source>
        <dbReference type="EMBL" id="KAJ3837591.1"/>
    </source>
</evidence>
<keyword evidence="1" id="KW-1133">Transmembrane helix</keyword>
<feature type="transmembrane region" description="Helical" evidence="1">
    <location>
        <begin position="238"/>
        <end position="263"/>
    </location>
</feature>
<dbReference type="EMBL" id="MU806236">
    <property type="protein sequence ID" value="KAJ3837591.1"/>
    <property type="molecule type" value="Genomic_DNA"/>
</dbReference>
<comment type="caution">
    <text evidence="2">The sequence shown here is derived from an EMBL/GenBank/DDBJ whole genome shotgun (WGS) entry which is preliminary data.</text>
</comment>